<gene>
    <name evidence="2" type="ORF">KHLLAP_LOCUS6484</name>
</gene>
<evidence type="ECO:0000313" key="3">
    <source>
        <dbReference type="Proteomes" id="UP001295740"/>
    </source>
</evidence>
<keyword evidence="1" id="KW-0812">Transmembrane</keyword>
<dbReference type="InterPro" id="IPR027417">
    <property type="entry name" value="P-loop_NTPase"/>
</dbReference>
<dbReference type="AlphaFoldDB" id="A0AAI8YIJ0"/>
<accession>A0AAI8YIJ0</accession>
<dbReference type="SUPFAM" id="SSF52540">
    <property type="entry name" value="P-loop containing nucleoside triphosphate hydrolases"/>
    <property type="match status" value="1"/>
</dbReference>
<dbReference type="PANTHER" id="PTHR36978:SF4">
    <property type="entry name" value="P-LOOP CONTAINING NUCLEOSIDE TRIPHOSPHATE HYDROLASE PROTEIN"/>
    <property type="match status" value="1"/>
</dbReference>
<dbReference type="InterPro" id="IPR040632">
    <property type="entry name" value="Sulfotransfer_4"/>
</dbReference>
<sequence length="312" mass="35002">MADEPTTIAQLATASKQPTTLDTFHARLTKELYNLKPDPLTGRLIDSHPGTRTKPMRVLCLGMSRTGTMSLFTALQKLGYAPYHMAVAMGSPRTNLDCWSEGLNAKFNGRGKKWGKEEFDKLLGNYDAVADVPCIAFVEELVAAYPDAKVVLSTRDVDGWVKSMQSTAGKILAWNWEWLAPWDPSLVRPFWDHAKVVMPAAFRVPGQSPDFVSPDSQARQAFADHYDLVRRVVPKERLLEYRVQEGWQPLCDFLDAEVPGEEYPRVNDASQFIVAHHIMWTLAFGKMVGKIALMGVLPLAGVAAAAWWQWRR</sequence>
<dbReference type="EMBL" id="CAUWAG010000008">
    <property type="protein sequence ID" value="CAJ2506016.1"/>
    <property type="molecule type" value="Genomic_DNA"/>
</dbReference>
<protein>
    <submittedName>
        <fullName evidence="2">Uu.00g001460.m01.CDS01</fullName>
    </submittedName>
</protein>
<evidence type="ECO:0000313" key="2">
    <source>
        <dbReference type="EMBL" id="CAJ2506016.1"/>
    </source>
</evidence>
<evidence type="ECO:0000256" key="1">
    <source>
        <dbReference type="SAM" id="Phobius"/>
    </source>
</evidence>
<name>A0AAI8YIJ0_9PEZI</name>
<dbReference type="Gene3D" id="3.40.50.300">
    <property type="entry name" value="P-loop containing nucleotide triphosphate hydrolases"/>
    <property type="match status" value="1"/>
</dbReference>
<comment type="caution">
    <text evidence="2">The sequence shown here is derived from an EMBL/GenBank/DDBJ whole genome shotgun (WGS) entry which is preliminary data.</text>
</comment>
<proteinExistence type="predicted"/>
<dbReference type="PANTHER" id="PTHR36978">
    <property type="entry name" value="P-LOOP CONTAINING NUCLEOTIDE TRIPHOSPHATE HYDROLASE"/>
    <property type="match status" value="1"/>
</dbReference>
<feature type="transmembrane region" description="Helical" evidence="1">
    <location>
        <begin position="291"/>
        <end position="310"/>
    </location>
</feature>
<keyword evidence="1" id="KW-0472">Membrane</keyword>
<dbReference type="Proteomes" id="UP001295740">
    <property type="component" value="Unassembled WGS sequence"/>
</dbReference>
<keyword evidence="1" id="KW-1133">Transmembrane helix</keyword>
<organism evidence="2 3">
    <name type="scientific">Anthostomella pinea</name>
    <dbReference type="NCBI Taxonomy" id="933095"/>
    <lineage>
        <taxon>Eukaryota</taxon>
        <taxon>Fungi</taxon>
        <taxon>Dikarya</taxon>
        <taxon>Ascomycota</taxon>
        <taxon>Pezizomycotina</taxon>
        <taxon>Sordariomycetes</taxon>
        <taxon>Xylariomycetidae</taxon>
        <taxon>Xylariales</taxon>
        <taxon>Xylariaceae</taxon>
        <taxon>Anthostomella</taxon>
    </lineage>
</organism>
<dbReference type="Pfam" id="PF17784">
    <property type="entry name" value="Sulfotransfer_4"/>
    <property type="match status" value="1"/>
</dbReference>
<keyword evidence="3" id="KW-1185">Reference proteome</keyword>
<reference evidence="2" key="1">
    <citation type="submission" date="2023-10" db="EMBL/GenBank/DDBJ databases">
        <authorList>
            <person name="Hackl T."/>
        </authorList>
    </citation>
    <scope>NUCLEOTIDE SEQUENCE</scope>
</reference>